<feature type="transmembrane region" description="Helical" evidence="2">
    <location>
        <begin position="100"/>
        <end position="126"/>
    </location>
</feature>
<name>A0A382I1Y2_9ZZZZ</name>
<feature type="domain" description="DUF6785" evidence="3">
    <location>
        <begin position="35"/>
        <end position="250"/>
    </location>
</feature>
<feature type="non-terminal residue" evidence="4">
    <location>
        <position position="250"/>
    </location>
</feature>
<dbReference type="InterPro" id="IPR046712">
    <property type="entry name" value="DUF6785"/>
</dbReference>
<evidence type="ECO:0000256" key="2">
    <source>
        <dbReference type="SAM" id="Phobius"/>
    </source>
</evidence>
<protein>
    <recommendedName>
        <fullName evidence="3">DUF6785 domain-containing protein</fullName>
    </recommendedName>
</protein>
<dbReference type="AlphaFoldDB" id="A0A382I1Y2"/>
<sequence>MSRYQITPSPFPRSDPPSHGMPRSGFGLQESVVTRRAVVIGLVLSILVCLWITHSTYIGRSSTTPVAHFPAAALFPFVLAVFGLNVLLKKTFLIRPLRSSELLVIFIMVFTASAIPGWAFTTYLVVIVGSPYYYATVENRWEAVFFEHLPDWLVASNYGRSMEWFFEGLPAGYTIPWGAWLPPMAWWASFFLALFVVNACLMIVLRRQWDEHEKLTFPLAQVPVLLAEQDSDGGVLPSVVRNRIFLAGFS</sequence>
<proteinExistence type="predicted"/>
<keyword evidence="2" id="KW-0472">Membrane</keyword>
<keyword evidence="2" id="KW-0812">Transmembrane</keyword>
<gene>
    <name evidence="4" type="ORF">METZ01_LOCUS246186</name>
</gene>
<feature type="transmembrane region" description="Helical" evidence="2">
    <location>
        <begin position="184"/>
        <end position="205"/>
    </location>
</feature>
<dbReference type="Pfam" id="PF20581">
    <property type="entry name" value="DUF6785"/>
    <property type="match status" value="1"/>
</dbReference>
<evidence type="ECO:0000256" key="1">
    <source>
        <dbReference type="SAM" id="MobiDB-lite"/>
    </source>
</evidence>
<accession>A0A382I1Y2</accession>
<keyword evidence="2" id="KW-1133">Transmembrane helix</keyword>
<feature type="transmembrane region" description="Helical" evidence="2">
    <location>
        <begin position="66"/>
        <end position="88"/>
    </location>
</feature>
<feature type="region of interest" description="Disordered" evidence="1">
    <location>
        <begin position="1"/>
        <end position="20"/>
    </location>
</feature>
<organism evidence="4">
    <name type="scientific">marine metagenome</name>
    <dbReference type="NCBI Taxonomy" id="408172"/>
    <lineage>
        <taxon>unclassified sequences</taxon>
        <taxon>metagenomes</taxon>
        <taxon>ecological metagenomes</taxon>
    </lineage>
</organism>
<evidence type="ECO:0000313" key="4">
    <source>
        <dbReference type="EMBL" id="SVB93332.1"/>
    </source>
</evidence>
<feature type="transmembrane region" description="Helical" evidence="2">
    <location>
        <begin position="37"/>
        <end position="54"/>
    </location>
</feature>
<dbReference type="EMBL" id="UINC01064553">
    <property type="protein sequence ID" value="SVB93332.1"/>
    <property type="molecule type" value="Genomic_DNA"/>
</dbReference>
<evidence type="ECO:0000259" key="3">
    <source>
        <dbReference type="Pfam" id="PF20581"/>
    </source>
</evidence>
<reference evidence="4" key="1">
    <citation type="submission" date="2018-05" db="EMBL/GenBank/DDBJ databases">
        <authorList>
            <person name="Lanie J.A."/>
            <person name="Ng W.-L."/>
            <person name="Kazmierczak K.M."/>
            <person name="Andrzejewski T.M."/>
            <person name="Davidsen T.M."/>
            <person name="Wayne K.J."/>
            <person name="Tettelin H."/>
            <person name="Glass J.I."/>
            <person name="Rusch D."/>
            <person name="Podicherti R."/>
            <person name="Tsui H.-C.T."/>
            <person name="Winkler M.E."/>
        </authorList>
    </citation>
    <scope>NUCLEOTIDE SEQUENCE</scope>
</reference>